<dbReference type="Pfam" id="PF04146">
    <property type="entry name" value="YTH"/>
    <property type="match status" value="1"/>
</dbReference>
<dbReference type="EMBL" id="JBBXMP010000196">
    <property type="protein sequence ID" value="KAL0060009.1"/>
    <property type="molecule type" value="Genomic_DNA"/>
</dbReference>
<dbReference type="SUPFAM" id="SSF56112">
    <property type="entry name" value="Protein kinase-like (PK-like)"/>
    <property type="match status" value="1"/>
</dbReference>
<feature type="compositionally biased region" description="Pro residues" evidence="1">
    <location>
        <begin position="121"/>
        <end position="130"/>
    </location>
</feature>
<sequence>MASLNVLARSVDTGVWTSQNESFEVELEQASRTSSEVFLIIAAEKKNEFWGYAKIAGTSRLKMCRSPSPLGLPVVLTEPPQIKIEEDFSSPVQGSPSSSSALVTVLDDSAHPATSKLSVPANPPRSPTHLPPVSGDETPRSPPNNLGESNSSPINILHQRPEISVIPPPYNILDTGATQEFVESPLAISDEEDSLGQAGDMVRGTSEAGCGRKRSGGRKTSSHGELTVDWICTDHLPYSRTRHIRNPWDHDREVKFSDDGHELEPGIGQQLIDEWQRYIVEQRAGPNVPHETPLLKLAVAVDMGNSGQAGADVTATRTLTAGDREFKSLVEELQAILEDNEQRQQILRKQGDDAQAWLDLFQLVADSPGISPPLRSTIFKAMLRLSKDSGRYPKCLVIQNAEKQGNRAVGGGGFGDVWKGTIGRPGSVQTVCLKVVKVNVLITPSGRACIADFGLSRVADPEVLRITSSTSRALGSVRWLAPELLEAESIPTKDSNRPSRAATIPVLSNAILWNLMEACWQTARSARPDASTVVHVLIAVSPAPLMTAPAWPDSMITGVWNNVDHSITNNALTESPSPLYIRGTDRNKQKHIWEGERATQAELPSLFSSSYLPETSSRPTLTLRPVQPAPLRSQRADRTLWRSTRNPTPLSARYPSFRVQESPLCRPSTAPLPPSITRPSHRRHPFAHVIVDDNSSPGYPDDPPSHPATRLSPPPGVSNKFKRGQGFRRDKEWEREKGREEIRAREREWETEAGAEYVGQEGLERVRKVELSLSHTLTQLQGLAGERTIRAMQVRQARQEELARECDGEELAKERARHIEKITKNRSWPFLACTR</sequence>
<dbReference type="PANTHER" id="PTHR12357">
    <property type="entry name" value="YTH YT521-B HOMOLOGY DOMAIN-CONTAINING"/>
    <property type="match status" value="1"/>
</dbReference>
<feature type="domain" description="YTH" evidence="2">
    <location>
        <begin position="125"/>
        <end position="275"/>
    </location>
</feature>
<proteinExistence type="predicted"/>
<feature type="compositionally biased region" description="Polar residues" evidence="1">
    <location>
        <begin position="610"/>
        <end position="620"/>
    </location>
</feature>
<organism evidence="3 4">
    <name type="scientific">Marasmius tenuissimus</name>
    <dbReference type="NCBI Taxonomy" id="585030"/>
    <lineage>
        <taxon>Eukaryota</taxon>
        <taxon>Fungi</taxon>
        <taxon>Dikarya</taxon>
        <taxon>Basidiomycota</taxon>
        <taxon>Agaricomycotina</taxon>
        <taxon>Agaricomycetes</taxon>
        <taxon>Agaricomycetidae</taxon>
        <taxon>Agaricales</taxon>
        <taxon>Marasmiineae</taxon>
        <taxon>Marasmiaceae</taxon>
        <taxon>Marasmius</taxon>
    </lineage>
</organism>
<feature type="compositionally biased region" description="Pro residues" evidence="1">
    <location>
        <begin position="700"/>
        <end position="716"/>
    </location>
</feature>
<feature type="region of interest" description="Disordered" evidence="1">
    <location>
        <begin position="194"/>
        <end position="224"/>
    </location>
</feature>
<dbReference type="InterPro" id="IPR045168">
    <property type="entry name" value="YTH_prot"/>
</dbReference>
<dbReference type="InterPro" id="IPR011009">
    <property type="entry name" value="Kinase-like_dom_sf"/>
</dbReference>
<dbReference type="Gene3D" id="1.10.510.10">
    <property type="entry name" value="Transferase(Phosphotransferase) domain 1"/>
    <property type="match status" value="1"/>
</dbReference>
<feature type="compositionally biased region" description="Basic residues" evidence="1">
    <location>
        <begin position="211"/>
        <end position="221"/>
    </location>
</feature>
<evidence type="ECO:0000259" key="2">
    <source>
        <dbReference type="PROSITE" id="PS50882"/>
    </source>
</evidence>
<feature type="region of interest" description="Disordered" evidence="1">
    <location>
        <begin position="111"/>
        <end position="154"/>
    </location>
</feature>
<feature type="compositionally biased region" description="Polar residues" evidence="1">
    <location>
        <begin position="143"/>
        <end position="154"/>
    </location>
</feature>
<dbReference type="Gene3D" id="3.10.590.10">
    <property type="entry name" value="ph1033 like domains"/>
    <property type="match status" value="2"/>
</dbReference>
<accession>A0ABR2ZG88</accession>
<dbReference type="Proteomes" id="UP001437256">
    <property type="component" value="Unassembled WGS sequence"/>
</dbReference>
<protein>
    <recommendedName>
        <fullName evidence="2">YTH domain-containing protein</fullName>
    </recommendedName>
</protein>
<evidence type="ECO:0000313" key="3">
    <source>
        <dbReference type="EMBL" id="KAL0060009.1"/>
    </source>
</evidence>
<evidence type="ECO:0000256" key="1">
    <source>
        <dbReference type="SAM" id="MobiDB-lite"/>
    </source>
</evidence>
<gene>
    <name evidence="3" type="ORF">AAF712_013187</name>
</gene>
<dbReference type="InterPro" id="IPR007275">
    <property type="entry name" value="YTH_domain"/>
</dbReference>
<name>A0ABR2ZG88_9AGAR</name>
<evidence type="ECO:0000313" key="4">
    <source>
        <dbReference type="Proteomes" id="UP001437256"/>
    </source>
</evidence>
<dbReference type="PROSITE" id="PS50882">
    <property type="entry name" value="YTH"/>
    <property type="match status" value="1"/>
</dbReference>
<dbReference type="PANTHER" id="PTHR12357:SF3">
    <property type="entry name" value="YTH DOMAIN-CONTAINING PROTEIN 1"/>
    <property type="match status" value="1"/>
</dbReference>
<feature type="region of interest" description="Disordered" evidence="1">
    <location>
        <begin position="610"/>
        <end position="734"/>
    </location>
</feature>
<reference evidence="3 4" key="1">
    <citation type="submission" date="2024-05" db="EMBL/GenBank/DDBJ databases">
        <title>A draft genome resource for the thread blight pathogen Marasmius tenuissimus strain MS-2.</title>
        <authorList>
            <person name="Yulfo-Soto G.E."/>
            <person name="Baruah I.K."/>
            <person name="Amoako-Attah I."/>
            <person name="Bukari Y."/>
            <person name="Meinhardt L.W."/>
            <person name="Bailey B.A."/>
            <person name="Cohen S.P."/>
        </authorList>
    </citation>
    <scope>NUCLEOTIDE SEQUENCE [LARGE SCALE GENOMIC DNA]</scope>
    <source>
        <strain evidence="3 4">MS-2</strain>
    </source>
</reference>
<keyword evidence="4" id="KW-1185">Reference proteome</keyword>
<comment type="caution">
    <text evidence="3">The sequence shown here is derived from an EMBL/GenBank/DDBJ whole genome shotgun (WGS) entry which is preliminary data.</text>
</comment>